<evidence type="ECO:0000313" key="10">
    <source>
        <dbReference type="Proteomes" id="UP000001654"/>
    </source>
</evidence>
<dbReference type="GO" id="GO:0017001">
    <property type="term" value="P:antibiotic catabolic process"/>
    <property type="evidence" value="ECO:0007669"/>
    <property type="project" value="InterPro"/>
</dbReference>
<feature type="active site" description="Acyl-ester intermediate" evidence="6">
    <location>
        <position position="90"/>
    </location>
</feature>
<dbReference type="GO" id="GO:0008800">
    <property type="term" value="F:beta-lactamase activity"/>
    <property type="evidence" value="ECO:0007669"/>
    <property type="project" value="UniProtKB-UniRule"/>
</dbReference>
<evidence type="ECO:0000256" key="7">
    <source>
        <dbReference type="RuleBase" id="RU361140"/>
    </source>
</evidence>
<evidence type="ECO:0000256" key="1">
    <source>
        <dbReference type="ARBA" id="ARBA00007898"/>
    </source>
</evidence>
<dbReference type="EMBL" id="CP001650">
    <property type="protein sequence ID" value="ADF51067.1"/>
    <property type="molecule type" value="Genomic_DNA"/>
</dbReference>
<keyword evidence="3" id="KW-0732">Signal</keyword>
<dbReference type="AlphaFoldDB" id="D5BGA8"/>
<dbReference type="PROSITE" id="PS00337">
    <property type="entry name" value="BETA_LACTAMASE_D"/>
    <property type="match status" value="1"/>
</dbReference>
<keyword evidence="4 7" id="KW-0378">Hydrolase</keyword>
<comment type="catalytic activity">
    <reaction evidence="7">
        <text>a beta-lactam + H2O = a substituted beta-amino acid</text>
        <dbReference type="Rhea" id="RHEA:20401"/>
        <dbReference type="ChEBI" id="CHEBI:15377"/>
        <dbReference type="ChEBI" id="CHEBI:35627"/>
        <dbReference type="ChEBI" id="CHEBI:140347"/>
        <dbReference type="EC" id="3.5.2.6"/>
    </reaction>
</comment>
<evidence type="ECO:0000256" key="4">
    <source>
        <dbReference type="ARBA" id="ARBA00022801"/>
    </source>
</evidence>
<evidence type="ECO:0000256" key="5">
    <source>
        <dbReference type="ARBA" id="ARBA00023251"/>
    </source>
</evidence>
<accession>D5BGA8</accession>
<feature type="domain" description="Penicillin-binding protein transpeptidase" evidence="8">
    <location>
        <begin position="83"/>
        <end position="267"/>
    </location>
</feature>
<evidence type="ECO:0000256" key="3">
    <source>
        <dbReference type="ARBA" id="ARBA00022729"/>
    </source>
</evidence>
<dbReference type="RefSeq" id="WP_013070220.1">
    <property type="nucleotide sequence ID" value="NC_014041.1"/>
</dbReference>
<dbReference type="SUPFAM" id="SSF56601">
    <property type="entry name" value="beta-lactamase/transpeptidase-like"/>
    <property type="match status" value="1"/>
</dbReference>
<dbReference type="eggNOG" id="COG2602">
    <property type="taxonomic scope" value="Bacteria"/>
</dbReference>
<dbReference type="Proteomes" id="UP000001654">
    <property type="component" value="Chromosome"/>
</dbReference>
<gene>
    <name evidence="9" type="ordered locus">ZPR_0717</name>
</gene>
<dbReference type="HOGENOM" id="CLU_035412_3_0_10"/>
<feature type="modified residue" description="N6-carboxylysine" evidence="6">
    <location>
        <position position="93"/>
    </location>
</feature>
<dbReference type="Pfam" id="PF00905">
    <property type="entry name" value="Transpeptidase"/>
    <property type="match status" value="1"/>
</dbReference>
<dbReference type="GO" id="GO:0008658">
    <property type="term" value="F:penicillin binding"/>
    <property type="evidence" value="ECO:0007669"/>
    <property type="project" value="InterPro"/>
</dbReference>
<dbReference type="EC" id="3.5.2.6" evidence="2 7"/>
<protein>
    <recommendedName>
        <fullName evidence="2 7">Beta-lactamase</fullName>
        <ecNumber evidence="2 7">3.5.2.6</ecNumber>
    </recommendedName>
</protein>
<keyword evidence="5 7" id="KW-0046">Antibiotic resistance</keyword>
<comment type="similarity">
    <text evidence="1 7">Belongs to the class-D beta-lactamase family.</text>
</comment>
<dbReference type="InterPro" id="IPR001460">
    <property type="entry name" value="PCN-bd_Tpept"/>
</dbReference>
<dbReference type="InterPro" id="IPR012338">
    <property type="entry name" value="Beta-lactam/transpept-like"/>
</dbReference>
<reference evidence="9 10" key="1">
    <citation type="journal article" date="2010" name="BMC Genomics">
        <title>The complete genome of Zunongwangia profunda SM-A87 reveals its adaptation to the deep-sea environment and ecological role in sedimentary organic nitrogen degradation.</title>
        <authorList>
            <person name="Qin Q.L."/>
            <person name="Zhang X.Y."/>
            <person name="Wang X.M."/>
            <person name="Liu G.M."/>
            <person name="Chen X.L."/>
            <person name="Xie B.B."/>
            <person name="Dang H.Y."/>
            <person name="Zhou B.C."/>
            <person name="Yu J."/>
            <person name="Zhang Y.Z."/>
        </authorList>
    </citation>
    <scope>NUCLEOTIDE SEQUENCE [LARGE SCALE GENOMIC DNA]</scope>
    <source>
        <strain evidence="10">DSM 18752 / CCTCC AB 206139 / SM-A87</strain>
    </source>
</reference>
<dbReference type="InterPro" id="IPR002137">
    <property type="entry name" value="Beta-lactam_class-D_AS"/>
</dbReference>
<evidence type="ECO:0000256" key="6">
    <source>
        <dbReference type="PIRSR" id="PIRSR602137-50"/>
    </source>
</evidence>
<dbReference type="GO" id="GO:0046677">
    <property type="term" value="P:response to antibiotic"/>
    <property type="evidence" value="ECO:0007669"/>
    <property type="project" value="UniProtKB-UniRule"/>
</dbReference>
<evidence type="ECO:0000256" key="2">
    <source>
        <dbReference type="ARBA" id="ARBA00012865"/>
    </source>
</evidence>
<proteinExistence type="inferred from homology"/>
<keyword evidence="10" id="KW-1185">Reference proteome</keyword>
<dbReference type="Gene3D" id="3.40.710.10">
    <property type="entry name" value="DD-peptidase/beta-lactamase superfamily"/>
    <property type="match status" value="1"/>
</dbReference>
<evidence type="ECO:0000313" key="9">
    <source>
        <dbReference type="EMBL" id="ADF51067.1"/>
    </source>
</evidence>
<sequence>MKTSKPHFLQKFDTDTKIYFNPIQQSKTTKMKYIPILLILCTSTLFGQNRFQNSYDSLELEGSTTLYDYKNKQWILTDAEDAEIPTLPASTFKIPNSLMLLEQKAVKDENEIYQWDGEPKSHFGFPFKVWEQDTDLKTAYKYSTIWFYVKASQKIKRSTYKNLLNNINYGNNELSEAGDDFWNYGNFAISPKNQVEFLIDLYENKLPFSQENMEKVKELMISEHKENYTFRDKTGWTRTNGKDIGWWVGYLTTKDNVYFFATRLTKAINEENPNFFSGRKQVTQQILKELNAY</sequence>
<organism evidence="9 10">
    <name type="scientific">Zunongwangia profunda (strain DSM 18752 / CCTCC AB 206139 / SM-A87)</name>
    <name type="common">Wangia profunda</name>
    <dbReference type="NCBI Taxonomy" id="655815"/>
    <lineage>
        <taxon>Bacteria</taxon>
        <taxon>Pseudomonadati</taxon>
        <taxon>Bacteroidota</taxon>
        <taxon>Flavobacteriia</taxon>
        <taxon>Flavobacteriales</taxon>
        <taxon>Flavobacteriaceae</taxon>
        <taxon>Zunongwangia</taxon>
    </lineage>
</organism>
<dbReference type="STRING" id="655815.ZPR_0717"/>
<dbReference type="KEGG" id="zpr:ZPR_0717"/>
<evidence type="ECO:0000259" key="8">
    <source>
        <dbReference type="Pfam" id="PF00905"/>
    </source>
</evidence>
<name>D5BGA8_ZUNPS</name>